<gene>
    <name evidence="3" type="ORF">KK083_31295</name>
</gene>
<evidence type="ECO:0000313" key="4">
    <source>
        <dbReference type="Proteomes" id="UP001319200"/>
    </source>
</evidence>
<reference evidence="3 4" key="1">
    <citation type="submission" date="2021-05" db="EMBL/GenBank/DDBJ databases">
        <title>A Polyphasic approach of four new species of the genus Ohtaekwangia: Ohtaekwangia histidinii sp. nov., Ohtaekwangia cretensis sp. nov., Ohtaekwangia indiensis sp. nov., Ohtaekwangia reichenbachii sp. nov. from diverse environment.</title>
        <authorList>
            <person name="Octaviana S."/>
        </authorList>
    </citation>
    <scope>NUCLEOTIDE SEQUENCE [LARGE SCALE GENOMIC DNA]</scope>
    <source>
        <strain evidence="3 4">PWU4</strain>
    </source>
</reference>
<dbReference type="PANTHER" id="PTHR46268">
    <property type="entry name" value="STRESS RESPONSE PROTEIN NHAX"/>
    <property type="match status" value="1"/>
</dbReference>
<dbReference type="InterPro" id="IPR014729">
    <property type="entry name" value="Rossmann-like_a/b/a_fold"/>
</dbReference>
<keyword evidence="4" id="KW-1185">Reference proteome</keyword>
<evidence type="ECO:0000313" key="3">
    <source>
        <dbReference type="EMBL" id="MBT1701421.1"/>
    </source>
</evidence>
<comment type="similarity">
    <text evidence="1">Belongs to the universal stress protein A family.</text>
</comment>
<evidence type="ECO:0000259" key="2">
    <source>
        <dbReference type="Pfam" id="PF00582"/>
    </source>
</evidence>
<dbReference type="PRINTS" id="PR01438">
    <property type="entry name" value="UNVRSLSTRESS"/>
</dbReference>
<dbReference type="InterPro" id="IPR006015">
    <property type="entry name" value="Universal_stress_UspA"/>
</dbReference>
<sequence length="285" mass="31382">MKKILVPTDLTDIAELGLKLAVEIAKRCDASISLINFTRHPLGKTFTSTGEVDLSADEEENIFTLELLQSKKEHLEGLAVKYASANVPIEFAVIDDKFRTGLDAYLSQENIDLVVMGTSGEETVKEAFIGNHTQQVIRISPCPVLSVRDGFSIDDFANIVAAVEVITDNQVAHGLAQLKTIAECFDSHIHLVHVRDRVKDANLILNEYFTKMATIAGLQKFSVVILDADDPSEGVVSYAESIHAGLIAVLKSVPDGIFRIFSNRFSNRLIKEEGRPVFTLNLQNN</sequence>
<organism evidence="3 4">
    <name type="scientific">Chryseosolibacter histidini</name>
    <dbReference type="NCBI Taxonomy" id="2782349"/>
    <lineage>
        <taxon>Bacteria</taxon>
        <taxon>Pseudomonadati</taxon>
        <taxon>Bacteroidota</taxon>
        <taxon>Cytophagia</taxon>
        <taxon>Cytophagales</taxon>
        <taxon>Chryseotaleaceae</taxon>
        <taxon>Chryseosolibacter</taxon>
    </lineage>
</organism>
<dbReference type="Pfam" id="PF00582">
    <property type="entry name" value="Usp"/>
    <property type="match status" value="1"/>
</dbReference>
<dbReference type="AlphaFoldDB" id="A0AAP2GMD6"/>
<feature type="domain" description="UspA" evidence="2">
    <location>
        <begin position="1"/>
        <end position="148"/>
    </location>
</feature>
<dbReference type="CDD" id="cd00293">
    <property type="entry name" value="USP-like"/>
    <property type="match status" value="1"/>
</dbReference>
<dbReference type="RefSeq" id="WP_254170103.1">
    <property type="nucleotide sequence ID" value="NZ_JAHESF010000071.1"/>
</dbReference>
<accession>A0AAP2GMD6</accession>
<evidence type="ECO:0000256" key="1">
    <source>
        <dbReference type="ARBA" id="ARBA00008791"/>
    </source>
</evidence>
<dbReference type="EMBL" id="JAHESF010000071">
    <property type="protein sequence ID" value="MBT1701421.1"/>
    <property type="molecule type" value="Genomic_DNA"/>
</dbReference>
<name>A0AAP2GMD6_9BACT</name>
<protein>
    <submittedName>
        <fullName evidence="3">Universal stress protein</fullName>
    </submittedName>
</protein>
<dbReference type="SUPFAM" id="SSF52402">
    <property type="entry name" value="Adenine nucleotide alpha hydrolases-like"/>
    <property type="match status" value="2"/>
</dbReference>
<dbReference type="PANTHER" id="PTHR46268:SF6">
    <property type="entry name" value="UNIVERSAL STRESS PROTEIN UP12"/>
    <property type="match status" value="1"/>
</dbReference>
<dbReference type="Gene3D" id="3.40.50.620">
    <property type="entry name" value="HUPs"/>
    <property type="match status" value="2"/>
</dbReference>
<dbReference type="Proteomes" id="UP001319200">
    <property type="component" value="Unassembled WGS sequence"/>
</dbReference>
<comment type="caution">
    <text evidence="3">The sequence shown here is derived from an EMBL/GenBank/DDBJ whole genome shotgun (WGS) entry which is preliminary data.</text>
</comment>
<dbReference type="InterPro" id="IPR006016">
    <property type="entry name" value="UspA"/>
</dbReference>
<proteinExistence type="inferred from homology"/>